<protein>
    <submittedName>
        <fullName evidence="2">Uncharacterized protein</fullName>
    </submittedName>
</protein>
<evidence type="ECO:0000256" key="1">
    <source>
        <dbReference type="SAM" id="MobiDB-lite"/>
    </source>
</evidence>
<accession>A0A0F9E2B2</accession>
<proteinExistence type="predicted"/>
<name>A0A0F9E2B2_9ZZZZ</name>
<reference evidence="2" key="1">
    <citation type="journal article" date="2015" name="Nature">
        <title>Complex archaea that bridge the gap between prokaryotes and eukaryotes.</title>
        <authorList>
            <person name="Spang A."/>
            <person name="Saw J.H."/>
            <person name="Jorgensen S.L."/>
            <person name="Zaremba-Niedzwiedzka K."/>
            <person name="Martijn J."/>
            <person name="Lind A.E."/>
            <person name="van Eijk R."/>
            <person name="Schleper C."/>
            <person name="Guy L."/>
            <person name="Ettema T.J."/>
        </authorList>
    </citation>
    <scope>NUCLEOTIDE SEQUENCE</scope>
</reference>
<gene>
    <name evidence="2" type="ORF">LCGC14_2477850</name>
</gene>
<feature type="compositionally biased region" description="Basic residues" evidence="1">
    <location>
        <begin position="98"/>
        <end position="107"/>
    </location>
</feature>
<dbReference type="EMBL" id="LAZR01038957">
    <property type="protein sequence ID" value="KKL18203.1"/>
    <property type="molecule type" value="Genomic_DNA"/>
</dbReference>
<sequence>WNAFLDKMIEARELWGKYQEIRIVEGIPKDLDVPSMRHMSSTLHRAKFDIALPRLVDYWRRYGGIEGLIAKNSSGSKFGTDLGRKKKKEVKEDGGARTRARRVKAQS</sequence>
<feature type="region of interest" description="Disordered" evidence="1">
    <location>
        <begin position="74"/>
        <end position="107"/>
    </location>
</feature>
<organism evidence="2">
    <name type="scientific">marine sediment metagenome</name>
    <dbReference type="NCBI Taxonomy" id="412755"/>
    <lineage>
        <taxon>unclassified sequences</taxon>
        <taxon>metagenomes</taxon>
        <taxon>ecological metagenomes</taxon>
    </lineage>
</organism>
<comment type="caution">
    <text evidence="2">The sequence shown here is derived from an EMBL/GenBank/DDBJ whole genome shotgun (WGS) entry which is preliminary data.</text>
</comment>
<evidence type="ECO:0000313" key="2">
    <source>
        <dbReference type="EMBL" id="KKL18203.1"/>
    </source>
</evidence>
<feature type="non-terminal residue" evidence="2">
    <location>
        <position position="1"/>
    </location>
</feature>
<dbReference type="AlphaFoldDB" id="A0A0F9E2B2"/>